<name>S7WB34_SPRLO</name>
<gene>
    <name evidence="2" type="ORF">SLOPH_929</name>
</gene>
<proteinExistence type="predicted"/>
<dbReference type="VEuPathDB" id="MicrosporidiaDB:SLOPH_929"/>
<feature type="region of interest" description="Disordered" evidence="1">
    <location>
        <begin position="586"/>
        <end position="627"/>
    </location>
</feature>
<dbReference type="HOGENOM" id="CLU_358694_0_0_1"/>
<dbReference type="Proteomes" id="UP000014978">
    <property type="component" value="Unassembled WGS sequence"/>
</dbReference>
<dbReference type="EMBL" id="ATCN01000443">
    <property type="protein sequence ID" value="EPR79017.1"/>
    <property type="molecule type" value="Genomic_DNA"/>
</dbReference>
<comment type="caution">
    <text evidence="2">The sequence shown here is derived from an EMBL/GenBank/DDBJ whole genome shotgun (WGS) entry which is preliminary data.</text>
</comment>
<dbReference type="AlphaFoldDB" id="S7WB34"/>
<evidence type="ECO:0000256" key="1">
    <source>
        <dbReference type="SAM" id="MobiDB-lite"/>
    </source>
</evidence>
<sequence length="781" mass="92042">MNSAFLFLMYYLKSKHFLDLLLCKEIKCSYINEEFTLSSDIEPANNNKNNGPNKTIALKEINPNVNQIQENDMITNQCAMTFPGNGKEKSEIIEIESLDAYLKDEIYFQKNPGKIKLPRIFYIKTKINSFPQSHKDKEEDVLKDKHISLESDVIENCKKLKEHGSLKQKEKKIENDNNQAFSENLTNKKHNISNNNITDNYIDLNKTRYIQPKKNIDTKYFLNIADNKTSFNITGNINNSTYDVLTKNFYLKDIYINSVNKDGETTISFEPKVNLIPHDNNYFKDDIVQNNKHDLTKNEINNKTLEKSCLIQNEQKDLSKNIQNSLLNEDVYFHFDKNSIISSYEKNEDINEQNNIYETNSHNNTEITNMYECKEFSEINDDTHIEKESNDLFPNHLSDPNLQICKEFPQLDRFEDNKSFKCPTDFSGRTGGKVLIGFLEPVLVLPSQKISDTYSNYNQHYFYVSKSSINPVKDNSVLKNNYFEDNLIIIDKKQKSYDIHKNDNVKNYDEGKDDTGKLITQNQEISYSNHLGQISMQNQDYNLEFNNTRDSHIYQEDVSNAETYLKKKQKIGNDFVPLIPQNKKLVTIKKKHSQNKREQKPDSEKRFTEKKEKTHCHKEMQLSQYQQNTTNHHEYLHVSEDSKTNDNSFKKMESFMLSHTYMNQIFGVPEDKPTISKETNLQKELNKEESIKLELKRQKLDNFDNVHLDTHMKKNIFDISYKTYNDAIPNYTYFDHKTKDEIYFESLFKNFNNKTHQRCLKMISNNNWYKIVNEINPLFIY</sequence>
<dbReference type="InParanoid" id="S7WB34"/>
<keyword evidence="3" id="KW-1185">Reference proteome</keyword>
<organism evidence="2 3">
    <name type="scientific">Spraguea lophii (strain 42_110)</name>
    <name type="common">Microsporidian parasite</name>
    <dbReference type="NCBI Taxonomy" id="1358809"/>
    <lineage>
        <taxon>Eukaryota</taxon>
        <taxon>Fungi</taxon>
        <taxon>Fungi incertae sedis</taxon>
        <taxon>Microsporidia</taxon>
        <taxon>Spragueidae</taxon>
        <taxon>Spraguea</taxon>
    </lineage>
</organism>
<reference evidence="3" key="1">
    <citation type="journal article" date="2013" name="PLoS Genet.">
        <title>The genome of Spraguea lophii and the basis of host-microsporidian interactions.</title>
        <authorList>
            <person name="Campbell S.E."/>
            <person name="Williams T.A."/>
            <person name="Yousuf A."/>
            <person name="Soanes D.M."/>
            <person name="Paszkiewicz K.H."/>
            <person name="Williams B.A.P."/>
        </authorList>
    </citation>
    <scope>NUCLEOTIDE SEQUENCE [LARGE SCALE GENOMIC DNA]</scope>
    <source>
        <strain evidence="3">42_110</strain>
    </source>
</reference>
<feature type="compositionally biased region" description="Basic and acidic residues" evidence="1">
    <location>
        <begin position="595"/>
        <end position="620"/>
    </location>
</feature>
<evidence type="ECO:0000313" key="3">
    <source>
        <dbReference type="Proteomes" id="UP000014978"/>
    </source>
</evidence>
<accession>S7WB34</accession>
<evidence type="ECO:0000313" key="2">
    <source>
        <dbReference type="EMBL" id="EPR79017.1"/>
    </source>
</evidence>
<protein>
    <submittedName>
        <fullName evidence="2">Uncharacterized protein</fullName>
    </submittedName>
</protein>